<dbReference type="Proteomes" id="UP000887568">
    <property type="component" value="Unplaced"/>
</dbReference>
<dbReference type="EnsemblMetazoa" id="XM_038216184.1">
    <property type="protein sequence ID" value="XP_038072112.1"/>
    <property type="gene ID" value="LOC119740771"/>
</dbReference>
<feature type="compositionally biased region" description="Basic residues" evidence="1">
    <location>
        <begin position="372"/>
        <end position="386"/>
    </location>
</feature>
<feature type="transmembrane region" description="Helical" evidence="2">
    <location>
        <begin position="15"/>
        <end position="37"/>
    </location>
</feature>
<dbReference type="Pfam" id="PF01852">
    <property type="entry name" value="START"/>
    <property type="match status" value="1"/>
</dbReference>
<reference evidence="4" key="1">
    <citation type="submission" date="2022-11" db="UniProtKB">
        <authorList>
            <consortium name="EnsemblMetazoa"/>
        </authorList>
    </citation>
    <scope>IDENTIFICATION</scope>
</reference>
<dbReference type="InterPro" id="IPR002913">
    <property type="entry name" value="START_lipid-bd_dom"/>
</dbReference>
<evidence type="ECO:0000256" key="1">
    <source>
        <dbReference type="SAM" id="MobiDB-lite"/>
    </source>
</evidence>
<keyword evidence="2" id="KW-0812">Transmembrane</keyword>
<organism evidence="4 5">
    <name type="scientific">Patiria miniata</name>
    <name type="common">Bat star</name>
    <name type="synonym">Asterina miniata</name>
    <dbReference type="NCBI Taxonomy" id="46514"/>
    <lineage>
        <taxon>Eukaryota</taxon>
        <taxon>Metazoa</taxon>
        <taxon>Echinodermata</taxon>
        <taxon>Eleutherozoa</taxon>
        <taxon>Asterozoa</taxon>
        <taxon>Asteroidea</taxon>
        <taxon>Valvatacea</taxon>
        <taxon>Valvatida</taxon>
        <taxon>Asterinidae</taxon>
        <taxon>Patiria</taxon>
    </lineage>
</organism>
<protein>
    <recommendedName>
        <fullName evidence="3">START domain-containing protein</fullName>
    </recommendedName>
</protein>
<proteinExistence type="predicted"/>
<feature type="domain" description="START" evidence="3">
    <location>
        <begin position="539"/>
        <end position="673"/>
    </location>
</feature>
<dbReference type="SUPFAM" id="SSF55961">
    <property type="entry name" value="Bet v1-like"/>
    <property type="match status" value="1"/>
</dbReference>
<dbReference type="OMA" id="AQPIDNC"/>
<dbReference type="PANTHER" id="PTHR47117">
    <property type="entry name" value="STAR-RELATED LIPID TRANSFER PROTEIN 9"/>
    <property type="match status" value="1"/>
</dbReference>
<dbReference type="GeneID" id="119740771"/>
<evidence type="ECO:0000313" key="5">
    <source>
        <dbReference type="Proteomes" id="UP000887568"/>
    </source>
</evidence>
<dbReference type="OrthoDB" id="3176171at2759"/>
<keyword evidence="5" id="KW-1185">Reference proteome</keyword>
<name>A0A914B9J3_PATMI</name>
<feature type="compositionally biased region" description="Polar residues" evidence="1">
    <location>
        <begin position="412"/>
        <end position="431"/>
    </location>
</feature>
<evidence type="ECO:0000313" key="4">
    <source>
        <dbReference type="EnsemblMetazoa" id="XP_038072112.1"/>
    </source>
</evidence>
<dbReference type="InterPro" id="IPR023393">
    <property type="entry name" value="START-like_dom_sf"/>
</dbReference>
<evidence type="ECO:0000259" key="3">
    <source>
        <dbReference type="PROSITE" id="PS50848"/>
    </source>
</evidence>
<keyword evidence="2" id="KW-0472">Membrane</keyword>
<dbReference type="PANTHER" id="PTHR47117:SF8">
    <property type="entry name" value="KINESIN FAMILY MEMBER 16B"/>
    <property type="match status" value="1"/>
</dbReference>
<evidence type="ECO:0000256" key="2">
    <source>
        <dbReference type="SAM" id="Phobius"/>
    </source>
</evidence>
<dbReference type="Gene3D" id="3.30.530.20">
    <property type="match status" value="1"/>
</dbReference>
<dbReference type="GO" id="GO:0008289">
    <property type="term" value="F:lipid binding"/>
    <property type="evidence" value="ECO:0007669"/>
    <property type="project" value="InterPro"/>
</dbReference>
<feature type="region of interest" description="Disordered" evidence="1">
    <location>
        <begin position="408"/>
        <end position="443"/>
    </location>
</feature>
<dbReference type="PROSITE" id="PS50848">
    <property type="entry name" value="START"/>
    <property type="match status" value="1"/>
</dbReference>
<dbReference type="AlphaFoldDB" id="A0A914B9J3"/>
<sequence>MAVLSAVTLLEWDVVVFWCMVTASLIFLLVLLATVFFQEDQMSSKYHRQQTALQLLLGQKVPLLPIESSLGWQLAGVFNNLRAWTRCVAMPNQSSQTLHGCWATVDAEAEDILAAVQNITKQREWDPSIATISQSSPPRVLDDLDAENPVMMDVVCVTLTSQLQSEPVHPGILRSSLHHLLRLLPMSMTSWVMKTTNEVQEQKEIVMNRIWKVERDGSCWMFSKNEDSVQATHTPWCYFLIQPILETSGRSVFHIIWNPSTDQVTKDVSKCLATRLAALCQYIKLTQLKLPPLTSSTLQHVGDLLPLFTEEDEDEPIGTQDAVAEEPRQSRSSKARKQGWDRGTGEPPEGTARTNSRSKAKPGRKSLSPSGKVKRTVPSRGRRQRGRVPGVGGGGLAAGGGSFAGAGDGVGNTASSSSEDTGYSDWMSNKGSLERDGKAPGVVTSEPGVVTGLMDYMLCDEEPTSLKDGSDELYTLANQCTAELLKQSNQVAAINVNTSVVEQKTQTGGWFFHSVCKEVVIMQKNPVQGKYHCFLGKGVIRAPPEEVFKAVKNPRTRFIYDNMLKKMDIIKELNDKVQIVYAVHEVPQLLRKESRDFCLLQTSKTEGSSHIVAFTSANVAECPPSDTIPRSHVLPSGWIIEPRLDDRGSRLSMVTYIVQVSIGGKSVPASFVNFLSKRVPLSVAYLRLFIESENM</sequence>
<keyword evidence="2" id="KW-1133">Transmembrane helix</keyword>
<accession>A0A914B9J3</accession>
<dbReference type="RefSeq" id="XP_038072112.1">
    <property type="nucleotide sequence ID" value="XM_038216184.1"/>
</dbReference>
<feature type="region of interest" description="Disordered" evidence="1">
    <location>
        <begin position="310"/>
        <end position="396"/>
    </location>
</feature>